<protein>
    <recommendedName>
        <fullName evidence="4">Transporter</fullName>
    </recommendedName>
</protein>
<feature type="signal peptide" evidence="1">
    <location>
        <begin position="1"/>
        <end position="23"/>
    </location>
</feature>
<keyword evidence="3" id="KW-1185">Reference proteome</keyword>
<dbReference type="EMBL" id="JAVRIC010000009">
    <property type="protein sequence ID" value="MDT0497301.1"/>
    <property type="molecule type" value="Genomic_DNA"/>
</dbReference>
<dbReference type="RefSeq" id="WP_311364695.1">
    <property type="nucleotide sequence ID" value="NZ_JAVRIC010000009.1"/>
</dbReference>
<organism evidence="2 3">
    <name type="scientific">Banduia mediterranea</name>
    <dbReference type="NCBI Taxonomy" id="3075609"/>
    <lineage>
        <taxon>Bacteria</taxon>
        <taxon>Pseudomonadati</taxon>
        <taxon>Pseudomonadota</taxon>
        <taxon>Gammaproteobacteria</taxon>
        <taxon>Nevskiales</taxon>
        <taxon>Algiphilaceae</taxon>
        <taxon>Banduia</taxon>
    </lineage>
</organism>
<gene>
    <name evidence="2" type="ORF">RM530_07970</name>
</gene>
<evidence type="ECO:0000256" key="1">
    <source>
        <dbReference type="SAM" id="SignalP"/>
    </source>
</evidence>
<keyword evidence="1" id="KW-0732">Signal</keyword>
<evidence type="ECO:0008006" key="4">
    <source>
        <dbReference type="Google" id="ProtNLM"/>
    </source>
</evidence>
<feature type="chain" id="PRO_5046510911" description="Transporter" evidence="1">
    <location>
        <begin position="24"/>
        <end position="292"/>
    </location>
</feature>
<reference evidence="2 3" key="1">
    <citation type="submission" date="2023-09" db="EMBL/GenBank/DDBJ databases">
        <authorList>
            <person name="Rey-Velasco X."/>
        </authorList>
    </citation>
    <scope>NUCLEOTIDE SEQUENCE [LARGE SCALE GENOMIC DNA]</scope>
    <source>
        <strain evidence="2 3">W345</strain>
    </source>
</reference>
<dbReference type="Proteomes" id="UP001254608">
    <property type="component" value="Unassembled WGS sequence"/>
</dbReference>
<accession>A0ABU2WHE8</accession>
<comment type="caution">
    <text evidence="2">The sequence shown here is derived from an EMBL/GenBank/DDBJ whole genome shotgun (WGS) entry which is preliminary data.</text>
</comment>
<proteinExistence type="predicted"/>
<evidence type="ECO:0000313" key="3">
    <source>
        <dbReference type="Proteomes" id="UP001254608"/>
    </source>
</evidence>
<evidence type="ECO:0000313" key="2">
    <source>
        <dbReference type="EMBL" id="MDT0497301.1"/>
    </source>
</evidence>
<sequence length="292" mass="31119">MKNWLGTACLTVALSLVVSQAWADAAPGSAIHGFGDYSVKPNYITPRGLLVTDEGVTSQILGGLVFLSSAKTSVVVGIWTDINHDPAVSSDTVGAWNEFDYFVGFNYSPSDKLKLGASYVVFLSPPGAFKTEQNIEFTANYDDSAGGPFSFQPYAKLFWAVDGDSTVVLGKRGNTFDVELGVTPTFKPAGGALTITLPTWITVGPEDYWSGGTSEEFFSTDGSNFGVVSTGITLKTPAGFVPPQFGSWYLYGGVQYYYLINDSLVDANSLTTGHEGGHDDVVNVFTGFGFGF</sequence>
<name>A0ABU2WHE8_9GAMM</name>